<evidence type="ECO:0000313" key="2">
    <source>
        <dbReference type="EMBL" id="KAH7256110.1"/>
    </source>
</evidence>
<accession>A0A8K0S7H7</accession>
<gene>
    <name evidence="2" type="ORF">BKA59DRAFT_507024</name>
</gene>
<sequence>MRTSTFVSSSLLALAATVQSLKFTGPSTSEAIDLSTEITITWIEGNSSDHKKWPTFDLSWDSKPTELKSFGVEFATGLNTSGGQYKFTPSQKAFDYLKPYADELSENKAFWFTATLRNESEIDNIGPEVFSGKYNVIGLQTTTNTATAVGFGWGSLACGIAAMSFILI</sequence>
<feature type="chain" id="PRO_5035467072" evidence="1">
    <location>
        <begin position="21"/>
        <end position="168"/>
    </location>
</feature>
<dbReference type="EMBL" id="JAGPXF010000002">
    <property type="protein sequence ID" value="KAH7256110.1"/>
    <property type="molecule type" value="Genomic_DNA"/>
</dbReference>
<name>A0A8K0S7H7_9HYPO</name>
<keyword evidence="3" id="KW-1185">Reference proteome</keyword>
<keyword evidence="1" id="KW-0732">Signal</keyword>
<evidence type="ECO:0000256" key="1">
    <source>
        <dbReference type="SAM" id="SignalP"/>
    </source>
</evidence>
<proteinExistence type="predicted"/>
<dbReference type="AlphaFoldDB" id="A0A8K0S7H7"/>
<comment type="caution">
    <text evidence="2">The sequence shown here is derived from an EMBL/GenBank/DDBJ whole genome shotgun (WGS) entry which is preliminary data.</text>
</comment>
<evidence type="ECO:0000313" key="3">
    <source>
        <dbReference type="Proteomes" id="UP000813427"/>
    </source>
</evidence>
<feature type="signal peptide" evidence="1">
    <location>
        <begin position="1"/>
        <end position="20"/>
    </location>
</feature>
<dbReference type="Proteomes" id="UP000813427">
    <property type="component" value="Unassembled WGS sequence"/>
</dbReference>
<organism evidence="2 3">
    <name type="scientific">Fusarium tricinctum</name>
    <dbReference type="NCBI Taxonomy" id="61284"/>
    <lineage>
        <taxon>Eukaryota</taxon>
        <taxon>Fungi</taxon>
        <taxon>Dikarya</taxon>
        <taxon>Ascomycota</taxon>
        <taxon>Pezizomycotina</taxon>
        <taxon>Sordariomycetes</taxon>
        <taxon>Hypocreomycetidae</taxon>
        <taxon>Hypocreales</taxon>
        <taxon>Nectriaceae</taxon>
        <taxon>Fusarium</taxon>
        <taxon>Fusarium tricinctum species complex</taxon>
    </lineage>
</organism>
<reference evidence="2" key="1">
    <citation type="journal article" date="2021" name="Nat. Commun.">
        <title>Genetic determinants of endophytism in the Arabidopsis root mycobiome.</title>
        <authorList>
            <person name="Mesny F."/>
            <person name="Miyauchi S."/>
            <person name="Thiergart T."/>
            <person name="Pickel B."/>
            <person name="Atanasova L."/>
            <person name="Karlsson M."/>
            <person name="Huettel B."/>
            <person name="Barry K.W."/>
            <person name="Haridas S."/>
            <person name="Chen C."/>
            <person name="Bauer D."/>
            <person name="Andreopoulos W."/>
            <person name="Pangilinan J."/>
            <person name="LaButti K."/>
            <person name="Riley R."/>
            <person name="Lipzen A."/>
            <person name="Clum A."/>
            <person name="Drula E."/>
            <person name="Henrissat B."/>
            <person name="Kohler A."/>
            <person name="Grigoriev I.V."/>
            <person name="Martin F.M."/>
            <person name="Hacquard S."/>
        </authorList>
    </citation>
    <scope>NUCLEOTIDE SEQUENCE</scope>
    <source>
        <strain evidence="2">MPI-SDFR-AT-0068</strain>
    </source>
</reference>
<protein>
    <submittedName>
        <fullName evidence="2">Uncharacterized protein</fullName>
    </submittedName>
</protein>
<dbReference type="OrthoDB" id="5043844at2759"/>